<reference evidence="1" key="1">
    <citation type="submission" date="2014-09" db="EMBL/GenBank/DDBJ databases">
        <authorList>
            <person name="Magalhaes I.L.F."/>
            <person name="Oliveira U."/>
            <person name="Santos F.R."/>
            <person name="Vidigal T.H.D.A."/>
            <person name="Brescovit A.D."/>
            <person name="Santos A.J."/>
        </authorList>
    </citation>
    <scope>NUCLEOTIDE SEQUENCE</scope>
    <source>
        <tissue evidence="1">Shoot tissue taken approximately 20 cm above the soil surface</tissue>
    </source>
</reference>
<proteinExistence type="predicted"/>
<accession>A0A0A9BLC9</accession>
<evidence type="ECO:0000313" key="1">
    <source>
        <dbReference type="EMBL" id="JAD60062.1"/>
    </source>
</evidence>
<sequence length="46" mass="5186">MIVTQANYDRPILSQSDMTELHTEMIQPELKGTSKFSLISTIEKCG</sequence>
<reference evidence="1" key="2">
    <citation type="journal article" date="2015" name="Data Brief">
        <title>Shoot transcriptome of the giant reed, Arundo donax.</title>
        <authorList>
            <person name="Barrero R.A."/>
            <person name="Guerrero F.D."/>
            <person name="Moolhuijzen P."/>
            <person name="Goolsby J.A."/>
            <person name="Tidwell J."/>
            <person name="Bellgard S.E."/>
            <person name="Bellgard M.I."/>
        </authorList>
    </citation>
    <scope>NUCLEOTIDE SEQUENCE</scope>
    <source>
        <tissue evidence="1">Shoot tissue taken approximately 20 cm above the soil surface</tissue>
    </source>
</reference>
<dbReference type="EMBL" id="GBRH01237833">
    <property type="protein sequence ID" value="JAD60062.1"/>
    <property type="molecule type" value="Transcribed_RNA"/>
</dbReference>
<organism evidence="1">
    <name type="scientific">Arundo donax</name>
    <name type="common">Giant reed</name>
    <name type="synonym">Donax arundinaceus</name>
    <dbReference type="NCBI Taxonomy" id="35708"/>
    <lineage>
        <taxon>Eukaryota</taxon>
        <taxon>Viridiplantae</taxon>
        <taxon>Streptophyta</taxon>
        <taxon>Embryophyta</taxon>
        <taxon>Tracheophyta</taxon>
        <taxon>Spermatophyta</taxon>
        <taxon>Magnoliopsida</taxon>
        <taxon>Liliopsida</taxon>
        <taxon>Poales</taxon>
        <taxon>Poaceae</taxon>
        <taxon>PACMAD clade</taxon>
        <taxon>Arundinoideae</taxon>
        <taxon>Arundineae</taxon>
        <taxon>Arundo</taxon>
    </lineage>
</organism>
<name>A0A0A9BLC9_ARUDO</name>
<protein>
    <submittedName>
        <fullName evidence="1">Uncharacterized protein</fullName>
    </submittedName>
</protein>
<dbReference type="AlphaFoldDB" id="A0A0A9BLC9"/>